<dbReference type="InterPro" id="IPR018062">
    <property type="entry name" value="HTH_AraC-typ_CS"/>
</dbReference>
<dbReference type="SUPFAM" id="SSF51215">
    <property type="entry name" value="Regulatory protein AraC"/>
    <property type="match status" value="1"/>
</dbReference>
<dbReference type="InterPro" id="IPR020449">
    <property type="entry name" value="Tscrpt_reg_AraC-type_HTH"/>
</dbReference>
<dbReference type="InterPro" id="IPR003313">
    <property type="entry name" value="AraC-bd"/>
</dbReference>
<name>A0A2Z2KMV9_9BACL</name>
<dbReference type="InterPro" id="IPR037923">
    <property type="entry name" value="HTH-like"/>
</dbReference>
<evidence type="ECO:0000256" key="4">
    <source>
        <dbReference type="ARBA" id="ARBA00023163"/>
    </source>
</evidence>
<keyword evidence="3" id="KW-0010">Activator</keyword>
<evidence type="ECO:0000256" key="2">
    <source>
        <dbReference type="ARBA" id="ARBA00023125"/>
    </source>
</evidence>
<dbReference type="Pfam" id="PF02311">
    <property type="entry name" value="AraC_binding"/>
    <property type="match status" value="1"/>
</dbReference>
<dbReference type="GO" id="GO:0043565">
    <property type="term" value="F:sequence-specific DNA binding"/>
    <property type="evidence" value="ECO:0007669"/>
    <property type="project" value="InterPro"/>
</dbReference>
<evidence type="ECO:0000313" key="6">
    <source>
        <dbReference type="EMBL" id="ASA21401.1"/>
    </source>
</evidence>
<accession>A0A2Z2KMV9</accession>
<keyword evidence="1" id="KW-0805">Transcription regulation</keyword>
<dbReference type="KEGG" id="pdh:B9T62_11790"/>
<protein>
    <recommendedName>
        <fullName evidence="5">HTH araC/xylS-type domain-containing protein</fullName>
    </recommendedName>
</protein>
<evidence type="ECO:0000259" key="5">
    <source>
        <dbReference type="PROSITE" id="PS01124"/>
    </source>
</evidence>
<dbReference type="InterPro" id="IPR009057">
    <property type="entry name" value="Homeodomain-like_sf"/>
</dbReference>
<proteinExistence type="predicted"/>
<dbReference type="InterPro" id="IPR050204">
    <property type="entry name" value="AraC_XylS_family_regulators"/>
</dbReference>
<dbReference type="SUPFAM" id="SSF46689">
    <property type="entry name" value="Homeodomain-like"/>
    <property type="match status" value="2"/>
</dbReference>
<dbReference type="AlphaFoldDB" id="A0A2Z2KMV9"/>
<dbReference type="Proteomes" id="UP000249890">
    <property type="component" value="Chromosome"/>
</dbReference>
<organism evidence="6 7">
    <name type="scientific">Paenibacillus donghaensis</name>
    <dbReference type="NCBI Taxonomy" id="414771"/>
    <lineage>
        <taxon>Bacteria</taxon>
        <taxon>Bacillati</taxon>
        <taxon>Bacillota</taxon>
        <taxon>Bacilli</taxon>
        <taxon>Bacillales</taxon>
        <taxon>Paenibacillaceae</taxon>
        <taxon>Paenibacillus</taxon>
    </lineage>
</organism>
<sequence>MRLCNDNGYGGIAIRQHYVLPAPAYSSYVCYPELLGQYNQFPQHAERREEGFLGSYNLHLIFGGEGYVFQGGERTAMGKGTGFLYPRGAYQQYGSDPLQPWDVRWVHFTTGLSLPLLETADHTRGYFFSFDPSAGLDSLFDQMYQLSAAYETRNEPRLSALLYEILVTLLQNSQPLHSPVPQETRQSIRSAADIIHGECGKPWTLESMARLSGYSSYHFLRLFREIMGKTPSRYLTECRLARAKLLLVSTELSVAEVARSSGFMQSSYFIKVFRQAEGLPPNQYRRAFGS</sequence>
<evidence type="ECO:0000313" key="7">
    <source>
        <dbReference type="Proteomes" id="UP000249890"/>
    </source>
</evidence>
<gene>
    <name evidence="6" type="ORF">B9T62_11790</name>
</gene>
<dbReference type="Gene3D" id="1.10.10.60">
    <property type="entry name" value="Homeodomain-like"/>
    <property type="match status" value="2"/>
</dbReference>
<evidence type="ECO:0000256" key="1">
    <source>
        <dbReference type="ARBA" id="ARBA00023015"/>
    </source>
</evidence>
<dbReference type="PROSITE" id="PS01124">
    <property type="entry name" value="HTH_ARAC_FAMILY_2"/>
    <property type="match status" value="1"/>
</dbReference>
<keyword evidence="4" id="KW-0804">Transcription</keyword>
<keyword evidence="7" id="KW-1185">Reference proteome</keyword>
<dbReference type="SMART" id="SM00342">
    <property type="entry name" value="HTH_ARAC"/>
    <property type="match status" value="1"/>
</dbReference>
<dbReference type="PRINTS" id="PR00032">
    <property type="entry name" value="HTHARAC"/>
</dbReference>
<evidence type="ECO:0000256" key="3">
    <source>
        <dbReference type="ARBA" id="ARBA00023159"/>
    </source>
</evidence>
<dbReference type="Gene3D" id="2.60.120.280">
    <property type="entry name" value="Regulatory protein AraC"/>
    <property type="match status" value="1"/>
</dbReference>
<dbReference type="OrthoDB" id="9813413at2"/>
<dbReference type="Pfam" id="PF12833">
    <property type="entry name" value="HTH_18"/>
    <property type="match status" value="1"/>
</dbReference>
<dbReference type="PANTHER" id="PTHR46796">
    <property type="entry name" value="HTH-TYPE TRANSCRIPTIONAL ACTIVATOR RHAS-RELATED"/>
    <property type="match status" value="1"/>
</dbReference>
<dbReference type="InterPro" id="IPR018060">
    <property type="entry name" value="HTH_AraC"/>
</dbReference>
<reference evidence="6 7" key="1">
    <citation type="submission" date="2017-06" db="EMBL/GenBank/DDBJ databases">
        <title>Complete genome sequence of Paenibacillus donghaensis KCTC 13049T isolated from East Sea sediment, South Korea.</title>
        <authorList>
            <person name="Jung B.K."/>
            <person name="Hong S.-J."/>
            <person name="Shin J.-H."/>
        </authorList>
    </citation>
    <scope>NUCLEOTIDE SEQUENCE [LARGE SCALE GENOMIC DNA]</scope>
    <source>
        <strain evidence="6 7">KCTC 13049</strain>
    </source>
</reference>
<dbReference type="EMBL" id="CP021780">
    <property type="protein sequence ID" value="ASA21401.1"/>
    <property type="molecule type" value="Genomic_DNA"/>
</dbReference>
<dbReference type="GO" id="GO:0003700">
    <property type="term" value="F:DNA-binding transcription factor activity"/>
    <property type="evidence" value="ECO:0007669"/>
    <property type="project" value="InterPro"/>
</dbReference>
<keyword evidence="2" id="KW-0238">DNA-binding</keyword>
<feature type="domain" description="HTH araC/xylS-type" evidence="5">
    <location>
        <begin position="189"/>
        <end position="287"/>
    </location>
</feature>
<dbReference type="PROSITE" id="PS00041">
    <property type="entry name" value="HTH_ARAC_FAMILY_1"/>
    <property type="match status" value="1"/>
</dbReference>